<dbReference type="InterPro" id="IPR032787">
    <property type="entry name" value="Prok-E2_D"/>
</dbReference>
<dbReference type="EMBL" id="JBDPZN010000018">
    <property type="protein sequence ID" value="MEO3684602.1"/>
    <property type="molecule type" value="Genomic_DNA"/>
</dbReference>
<dbReference type="NCBIfam" id="TIGR03737">
    <property type="entry name" value="PRTRC_B"/>
    <property type="match status" value="1"/>
</dbReference>
<sequence length="246" mass="27848">MQIEIGSAKQITEAFIQSTVADEKIIDSKLALVVHSNHSGSLSCITRHTINNDRLGVGEIISIDDVTETFNDIQNRSEKGQSDWFNSFTDEHIIIRSAKMLVWHTPRQSRVLYLSKGQVKVTLPPLLYIFRVSNGHLTTELSVFALAANKRPNRKTKLYHAPLMNLYSNGKLCLGNMTLPKTINQDTIELVEKEFFNSRFTHPNHNALTRKPVDIEAFYKIKEKSGKRIMTSELMPVGIKLNDVLG</sequence>
<keyword evidence="2" id="KW-1185">Reference proteome</keyword>
<comment type="caution">
    <text evidence="1">The sequence shown here is derived from an EMBL/GenBank/DDBJ whole genome shotgun (WGS) entry which is preliminary data.</text>
</comment>
<dbReference type="InterPro" id="IPR022280">
    <property type="entry name" value="PRTRC_protein-B"/>
</dbReference>
<proteinExistence type="predicted"/>
<reference evidence="1 2" key="1">
    <citation type="submission" date="2024-05" db="EMBL/GenBank/DDBJ databases">
        <title>Genome sequencing of Marine Estuary Bacteria, Shewanella vesiculosa and S. baltica, and Pseudomonas syringae.</title>
        <authorList>
            <person name="Gurung A."/>
            <person name="Maclea K.S."/>
        </authorList>
    </citation>
    <scope>NUCLEOTIDE SEQUENCE [LARGE SCALE GENOMIC DNA]</scope>
    <source>
        <strain evidence="1 2">1A</strain>
    </source>
</reference>
<dbReference type="RefSeq" id="WP_347691002.1">
    <property type="nucleotide sequence ID" value="NZ_JBDPZN010000018.1"/>
</dbReference>
<organism evidence="1 2">
    <name type="scientific">Shewanella vesiculosa</name>
    <dbReference type="NCBI Taxonomy" id="518738"/>
    <lineage>
        <taxon>Bacteria</taxon>
        <taxon>Pseudomonadati</taxon>
        <taxon>Pseudomonadota</taxon>
        <taxon>Gammaproteobacteria</taxon>
        <taxon>Alteromonadales</taxon>
        <taxon>Shewanellaceae</taxon>
        <taxon>Shewanella</taxon>
    </lineage>
</organism>
<accession>A0ABV0FX86</accession>
<dbReference type="Pfam" id="PF14460">
    <property type="entry name" value="Prok-E2_D"/>
    <property type="match status" value="1"/>
</dbReference>
<gene>
    <name evidence="1" type="ORF">ABHN84_20265</name>
</gene>
<evidence type="ECO:0000313" key="2">
    <source>
        <dbReference type="Proteomes" id="UP001477278"/>
    </source>
</evidence>
<evidence type="ECO:0000313" key="1">
    <source>
        <dbReference type="EMBL" id="MEO3684602.1"/>
    </source>
</evidence>
<dbReference type="Proteomes" id="UP001477278">
    <property type="component" value="Unassembled WGS sequence"/>
</dbReference>
<protein>
    <submittedName>
        <fullName evidence="1">PRTRC system protein B</fullName>
    </submittedName>
</protein>
<name>A0ABV0FX86_9GAMM</name>